<evidence type="ECO:0000256" key="6">
    <source>
        <dbReference type="SAM" id="SignalP"/>
    </source>
</evidence>
<sequence length="675" mass="75242">MEITKILQGLCLLICCLIMLNDEVVIGEDETIVDLTILESAVSKGAVCLDGTPPAYYYEKGRGEGANNWIIYFRGGEWCYNVMDCLARTTTERGSSKYAPKQRSFYGILSNNKTINPDFYNWNRVMVIYCDGSSFTGDVEIVDPITNLHFRGARIFLALIENFLEKGMKNAKNAILSGGSAGGLPALIHCDRFKALLPNSARVKCLADGSYFLHRKHKKEMTFMDTVNEGLIKLHINKTFPGYYEDLFSNTCSASLVKTLQDFNTNNSFSDFFFLPQKLYYSRMVKGTMQLWLRAIFTLLIVLITEGHPVDITYLQSAVATGAVCLDGSPPAYHFDKGFGAGVNNWFIQLEGGAWCNNATTCLERTKTRLGSSKLMVKTVSFSGILSNKAKFNPDFYNWNRIRIRYCDGSSFTGDVEAADPKTKVFYRGARIFSAVMEDFLAKGMKNAQNAILAGCSAGSLAAILHCDRFKGLLPPGAKVKCLSDAGFFINTQTISGTSHIEQFYSEVVNTHGSAKNLPQSCTSRLKPGLCFFPQNVAQQIQTPLFLVNAAYDSWQIKNILAPGVADPRGTWRNCKLDILKCSSAQLQTMQAFRSEFLKALNSLGPSSTRGYYINSCYAHCQTGTQETWLRDDSPVLSGTTIAKAVGDWYYERKQFQEIDCPYPCNKTCKNRNFE</sequence>
<keyword evidence="5" id="KW-0961">Cell wall biogenesis/degradation</keyword>
<evidence type="ECO:0000256" key="1">
    <source>
        <dbReference type="ARBA" id="ARBA00003534"/>
    </source>
</evidence>
<reference evidence="7 8" key="1">
    <citation type="submission" date="2020-09" db="EMBL/GenBank/DDBJ databases">
        <title>De no assembly of potato wild relative species, Solanum commersonii.</title>
        <authorList>
            <person name="Cho K."/>
        </authorList>
    </citation>
    <scope>NUCLEOTIDE SEQUENCE [LARGE SCALE GENOMIC DNA]</scope>
    <source>
        <strain evidence="7">LZ3.2</strain>
        <tissue evidence="7">Leaf</tissue>
    </source>
</reference>
<evidence type="ECO:0000256" key="4">
    <source>
        <dbReference type="ARBA" id="ARBA00022512"/>
    </source>
</evidence>
<dbReference type="GO" id="GO:0009505">
    <property type="term" value="C:plant-type cell wall"/>
    <property type="evidence" value="ECO:0007669"/>
    <property type="project" value="TreeGrafter"/>
</dbReference>
<dbReference type="Proteomes" id="UP000824120">
    <property type="component" value="Chromosome 8"/>
</dbReference>
<feature type="signal peptide" evidence="6">
    <location>
        <begin position="1"/>
        <end position="27"/>
    </location>
</feature>
<dbReference type="PANTHER" id="PTHR21562:SF110">
    <property type="entry name" value="PECTIN ACETYLESTERASE"/>
    <property type="match status" value="1"/>
</dbReference>
<comment type="similarity">
    <text evidence="3">Belongs to the pectinacetylesterase family.</text>
</comment>
<evidence type="ECO:0008006" key="9">
    <source>
        <dbReference type="Google" id="ProtNLM"/>
    </source>
</evidence>
<dbReference type="EMBL" id="JACXVP010000008">
    <property type="protein sequence ID" value="KAG5589194.1"/>
    <property type="molecule type" value="Genomic_DNA"/>
</dbReference>
<evidence type="ECO:0000256" key="3">
    <source>
        <dbReference type="ARBA" id="ARBA00005784"/>
    </source>
</evidence>
<dbReference type="Pfam" id="PF03283">
    <property type="entry name" value="PAE"/>
    <property type="match status" value="2"/>
</dbReference>
<comment type="subcellular location">
    <subcellularLocation>
        <location evidence="2">Secreted</location>
        <location evidence="2">Cell wall</location>
    </subcellularLocation>
</comment>
<name>A0A9J5XN02_SOLCO</name>
<accession>A0A9J5XN02</accession>
<proteinExistence type="inferred from homology"/>
<keyword evidence="4" id="KW-0964">Secreted</keyword>
<evidence type="ECO:0000313" key="8">
    <source>
        <dbReference type="Proteomes" id="UP000824120"/>
    </source>
</evidence>
<dbReference type="PANTHER" id="PTHR21562">
    <property type="entry name" value="NOTUM-RELATED"/>
    <property type="match status" value="1"/>
</dbReference>
<keyword evidence="8" id="KW-1185">Reference proteome</keyword>
<evidence type="ECO:0000256" key="2">
    <source>
        <dbReference type="ARBA" id="ARBA00004191"/>
    </source>
</evidence>
<dbReference type="AlphaFoldDB" id="A0A9J5XN02"/>
<gene>
    <name evidence="7" type="ORF">H5410_039708</name>
</gene>
<dbReference type="OrthoDB" id="2015280at2759"/>
<feature type="chain" id="PRO_5039922313" description="Pectin acetylesterase" evidence="6">
    <location>
        <begin position="28"/>
        <end position="675"/>
    </location>
</feature>
<protein>
    <recommendedName>
        <fullName evidence="9">Pectin acetylesterase</fullName>
    </recommendedName>
</protein>
<evidence type="ECO:0000313" key="7">
    <source>
        <dbReference type="EMBL" id="KAG5589194.1"/>
    </source>
</evidence>
<comment type="caution">
    <text evidence="7">The sequence shown here is derived from an EMBL/GenBank/DDBJ whole genome shotgun (WGS) entry which is preliminary data.</text>
</comment>
<keyword evidence="4" id="KW-0134">Cell wall</keyword>
<dbReference type="GO" id="GO:0071555">
    <property type="term" value="P:cell wall organization"/>
    <property type="evidence" value="ECO:0007669"/>
    <property type="project" value="UniProtKB-KW"/>
</dbReference>
<dbReference type="GO" id="GO:0052793">
    <property type="term" value="F:pectin acetylesterase activity"/>
    <property type="evidence" value="ECO:0007669"/>
    <property type="project" value="TreeGrafter"/>
</dbReference>
<evidence type="ECO:0000256" key="5">
    <source>
        <dbReference type="ARBA" id="ARBA00023316"/>
    </source>
</evidence>
<organism evidence="7 8">
    <name type="scientific">Solanum commersonii</name>
    <name type="common">Commerson's wild potato</name>
    <name type="synonym">Commerson's nightshade</name>
    <dbReference type="NCBI Taxonomy" id="4109"/>
    <lineage>
        <taxon>Eukaryota</taxon>
        <taxon>Viridiplantae</taxon>
        <taxon>Streptophyta</taxon>
        <taxon>Embryophyta</taxon>
        <taxon>Tracheophyta</taxon>
        <taxon>Spermatophyta</taxon>
        <taxon>Magnoliopsida</taxon>
        <taxon>eudicotyledons</taxon>
        <taxon>Gunneridae</taxon>
        <taxon>Pentapetalae</taxon>
        <taxon>asterids</taxon>
        <taxon>lamiids</taxon>
        <taxon>Solanales</taxon>
        <taxon>Solanaceae</taxon>
        <taxon>Solanoideae</taxon>
        <taxon>Solaneae</taxon>
        <taxon>Solanum</taxon>
    </lineage>
</organism>
<keyword evidence="6" id="KW-0732">Signal</keyword>
<dbReference type="InterPro" id="IPR004963">
    <property type="entry name" value="PAE/NOTUM"/>
</dbReference>
<comment type="function">
    <text evidence="1">Hydrolyzes acetyl esters in homogalacturonan regions of pectin. In type I primary cell wall, galacturonic acid residues of pectin can be acetylated at the O-2 and O-3 positions. Decreasing the degree of acetylation of pectin gels in vitro alters their physical properties.</text>
</comment>